<organism evidence="2 3">
    <name type="scientific">Glonium stellatum</name>
    <dbReference type="NCBI Taxonomy" id="574774"/>
    <lineage>
        <taxon>Eukaryota</taxon>
        <taxon>Fungi</taxon>
        <taxon>Dikarya</taxon>
        <taxon>Ascomycota</taxon>
        <taxon>Pezizomycotina</taxon>
        <taxon>Dothideomycetes</taxon>
        <taxon>Pleosporomycetidae</taxon>
        <taxon>Gloniales</taxon>
        <taxon>Gloniaceae</taxon>
        <taxon>Glonium</taxon>
    </lineage>
</organism>
<dbReference type="InterPro" id="IPR010730">
    <property type="entry name" value="HET"/>
</dbReference>
<dbReference type="Pfam" id="PF06985">
    <property type="entry name" value="HET"/>
    <property type="match status" value="1"/>
</dbReference>
<feature type="domain" description="Heterokaryon incompatibility" evidence="1">
    <location>
        <begin position="47"/>
        <end position="198"/>
    </location>
</feature>
<dbReference type="Pfam" id="PF26639">
    <property type="entry name" value="Het-6_barrel"/>
    <property type="match status" value="1"/>
</dbReference>
<gene>
    <name evidence="2" type="ORF">AOQ84DRAFT_330191</name>
</gene>
<proteinExistence type="predicted"/>
<sequence>MAEAASTIHETLPSGRYIRLLTLEPSRGSDEVSCTLSAVNLNDSPEYECISYAWGDTAITKELFCNGIKITVTESSHAALFHLRLSSESRMLWLDALCINQSDIAERSSQVKMMKDIYASAAKVIVWLGEEDNDTAAALEEMDSWANFRHQIISEWENDSSTLRDYLDTIPLSSRLTWEKALGLIDRRWCTRLWILQETTIPKTVEVRWGYQTYPWLKLLRAIWNFSNIKGTVSTAQYHFFYTGYSYLCYHVPAAMNAGHERSLGALLQKYRHRECMDPRDKVYALLGIANDVAGEKKLIVDYSKTVEEIYVSTAMFLTKEGESLYCLSLVGIPEEPNGLPSWVPDWRVTDDYGPYPISAYRASRAPAVTAYSRPSFFIDKEELTLSVLGYTIDEVSSVPGEGPQWEAELDEKFAYVLSESGVWPRWCREHAEKESIVIEDGESLENRYKRTVSMGYVYEKEEADFSRMRDYPSWHSTSIDMLSADLADLSISDDMKEEWMKMIEEAIRKRRPFFTKTGLIGLGPENLRPDDVICALFGGPTFYALRPIKDNEYRLIGECYVDKMMDGQSLLLGSKLLDNVNFKDGTWKIAYRFDYPKDATPKNLRTMRTTDKDYKQKWYKEQGWRFLSFDESRIRQFVII</sequence>
<evidence type="ECO:0000313" key="3">
    <source>
        <dbReference type="Proteomes" id="UP000250140"/>
    </source>
</evidence>
<dbReference type="EMBL" id="KV748501">
    <property type="protein sequence ID" value="OCL14970.1"/>
    <property type="molecule type" value="Genomic_DNA"/>
</dbReference>
<evidence type="ECO:0000259" key="1">
    <source>
        <dbReference type="Pfam" id="PF06985"/>
    </source>
</evidence>
<dbReference type="OrthoDB" id="2157530at2759"/>
<dbReference type="PANTHER" id="PTHR24148:SF64">
    <property type="entry name" value="HETEROKARYON INCOMPATIBILITY DOMAIN-CONTAINING PROTEIN"/>
    <property type="match status" value="1"/>
</dbReference>
<dbReference type="PANTHER" id="PTHR24148">
    <property type="entry name" value="ANKYRIN REPEAT DOMAIN-CONTAINING PROTEIN 39 HOMOLOG-RELATED"/>
    <property type="match status" value="1"/>
</dbReference>
<dbReference type="Proteomes" id="UP000250140">
    <property type="component" value="Unassembled WGS sequence"/>
</dbReference>
<name>A0A8E2FDU2_9PEZI</name>
<keyword evidence="3" id="KW-1185">Reference proteome</keyword>
<evidence type="ECO:0000313" key="2">
    <source>
        <dbReference type="EMBL" id="OCL14970.1"/>
    </source>
</evidence>
<dbReference type="InterPro" id="IPR052895">
    <property type="entry name" value="HetReg/Transcr_Mod"/>
</dbReference>
<accession>A0A8E2FDU2</accession>
<reference evidence="2 3" key="1">
    <citation type="journal article" date="2016" name="Nat. Commun.">
        <title>Ectomycorrhizal ecology is imprinted in the genome of the dominant symbiotic fungus Cenococcum geophilum.</title>
        <authorList>
            <consortium name="DOE Joint Genome Institute"/>
            <person name="Peter M."/>
            <person name="Kohler A."/>
            <person name="Ohm R.A."/>
            <person name="Kuo A."/>
            <person name="Krutzmann J."/>
            <person name="Morin E."/>
            <person name="Arend M."/>
            <person name="Barry K.W."/>
            <person name="Binder M."/>
            <person name="Choi C."/>
            <person name="Clum A."/>
            <person name="Copeland A."/>
            <person name="Grisel N."/>
            <person name="Haridas S."/>
            <person name="Kipfer T."/>
            <person name="LaButti K."/>
            <person name="Lindquist E."/>
            <person name="Lipzen A."/>
            <person name="Maire R."/>
            <person name="Meier B."/>
            <person name="Mihaltcheva S."/>
            <person name="Molinier V."/>
            <person name="Murat C."/>
            <person name="Poggeler S."/>
            <person name="Quandt C.A."/>
            <person name="Sperisen C."/>
            <person name="Tritt A."/>
            <person name="Tisserant E."/>
            <person name="Crous P.W."/>
            <person name="Henrissat B."/>
            <person name="Nehls U."/>
            <person name="Egli S."/>
            <person name="Spatafora J.W."/>
            <person name="Grigoriev I.V."/>
            <person name="Martin F.M."/>
        </authorList>
    </citation>
    <scope>NUCLEOTIDE SEQUENCE [LARGE SCALE GENOMIC DNA]</scope>
    <source>
        <strain evidence="2 3">CBS 207.34</strain>
    </source>
</reference>
<protein>
    <submittedName>
        <fullName evidence="2">HET-domain-containing protein</fullName>
    </submittedName>
</protein>
<dbReference type="AlphaFoldDB" id="A0A8E2FDU2"/>